<dbReference type="InterPro" id="IPR050345">
    <property type="entry name" value="Aliph_Amidase/BUP"/>
</dbReference>
<keyword evidence="4" id="KW-1185">Reference proteome</keyword>
<comment type="caution">
    <text evidence="3">The sequence shown here is derived from an EMBL/GenBank/DDBJ whole genome shotgun (WGS) entry which is preliminary data.</text>
</comment>
<accession>A0ABY0XN64</accession>
<dbReference type="Gene3D" id="3.60.110.10">
    <property type="entry name" value="Carbon-nitrogen hydrolase"/>
    <property type="match status" value="1"/>
</dbReference>
<keyword evidence="1" id="KW-0378">Hydrolase</keyword>
<feature type="domain" description="CN hydrolase" evidence="2">
    <location>
        <begin position="4"/>
        <end position="242"/>
    </location>
</feature>
<dbReference type="RefSeq" id="WP_090462247.1">
    <property type="nucleotide sequence ID" value="NZ_FNRV01000001.1"/>
</dbReference>
<dbReference type="EMBL" id="FNRV01000001">
    <property type="protein sequence ID" value="SEB73215.1"/>
    <property type="molecule type" value="Genomic_DNA"/>
</dbReference>
<dbReference type="PANTHER" id="PTHR43674">
    <property type="entry name" value="NITRILASE C965.09-RELATED"/>
    <property type="match status" value="1"/>
</dbReference>
<dbReference type="SUPFAM" id="SSF56317">
    <property type="entry name" value="Carbon-nitrogen hydrolase"/>
    <property type="match status" value="1"/>
</dbReference>
<protein>
    <submittedName>
        <fullName evidence="3">Predicted amidohydrolase</fullName>
    </submittedName>
</protein>
<dbReference type="Pfam" id="PF00795">
    <property type="entry name" value="CN_hydrolase"/>
    <property type="match status" value="1"/>
</dbReference>
<dbReference type="InterPro" id="IPR036526">
    <property type="entry name" value="C-N_Hydrolase_sf"/>
</dbReference>
<dbReference type="PROSITE" id="PS50263">
    <property type="entry name" value="CN_HYDROLASE"/>
    <property type="match status" value="1"/>
</dbReference>
<gene>
    <name evidence="3" type="ORF">SAMN05216205_0478</name>
</gene>
<reference evidence="3 4" key="1">
    <citation type="submission" date="2016-10" db="EMBL/GenBank/DDBJ databases">
        <authorList>
            <person name="Varghese N."/>
            <person name="Submissions S."/>
        </authorList>
    </citation>
    <scope>NUCLEOTIDE SEQUENCE [LARGE SCALE GENOMIC DNA]</scope>
    <source>
        <strain evidence="3 4">DSM 18327</strain>
    </source>
</reference>
<name>A0ABY0XN64_9PSED</name>
<dbReference type="CDD" id="cd07197">
    <property type="entry name" value="nitrilase"/>
    <property type="match status" value="1"/>
</dbReference>
<evidence type="ECO:0000313" key="3">
    <source>
        <dbReference type="EMBL" id="SEB73215.1"/>
    </source>
</evidence>
<dbReference type="PANTHER" id="PTHR43674:SF2">
    <property type="entry name" value="BETA-UREIDOPROPIONASE"/>
    <property type="match status" value="1"/>
</dbReference>
<evidence type="ECO:0000259" key="2">
    <source>
        <dbReference type="PROSITE" id="PS50263"/>
    </source>
</evidence>
<sequence>MPPLIIAAAQSSSIAGDLAGNIARHQRFMQIAAEHGVQLLVFPELSLTGYERGLAAQLALAPEAAALQPLRDFAQEVGVTTVVGMPIRLSDAAPVLIGALVLGADGSLGVYSKQHLHPGEEVAFAPGYGGKTLLVGADTVALAVCADFTHASHASHAAAAAQQGADVYAAGVLITEKGYGPDTALLKGYAQTHSMVVLMANHGGATGGWESAGRSAIWSAGGALIAAAPGAGDLMVVARRDTDGCNGQIVPVREV</sequence>
<organism evidence="3 4">
    <name type="scientific">Pseudomonas mohnii</name>
    <dbReference type="NCBI Taxonomy" id="395600"/>
    <lineage>
        <taxon>Bacteria</taxon>
        <taxon>Pseudomonadati</taxon>
        <taxon>Pseudomonadota</taxon>
        <taxon>Gammaproteobacteria</taxon>
        <taxon>Pseudomonadales</taxon>
        <taxon>Pseudomonadaceae</taxon>
        <taxon>Pseudomonas</taxon>
    </lineage>
</organism>
<dbReference type="Proteomes" id="UP000199665">
    <property type="component" value="Unassembled WGS sequence"/>
</dbReference>
<evidence type="ECO:0000256" key="1">
    <source>
        <dbReference type="ARBA" id="ARBA00022801"/>
    </source>
</evidence>
<dbReference type="InterPro" id="IPR003010">
    <property type="entry name" value="C-N_Hydrolase"/>
</dbReference>
<proteinExistence type="predicted"/>
<evidence type="ECO:0000313" key="4">
    <source>
        <dbReference type="Proteomes" id="UP000199665"/>
    </source>
</evidence>